<dbReference type="Pfam" id="PF01872">
    <property type="entry name" value="RibD_C"/>
    <property type="match status" value="1"/>
</dbReference>
<dbReference type="AlphaFoldDB" id="A0A444PRG6"/>
<protein>
    <submittedName>
        <fullName evidence="5">Pyrimidine reductase family protein</fullName>
    </submittedName>
</protein>
<keyword evidence="6" id="KW-1185">Reference proteome</keyword>
<evidence type="ECO:0000256" key="3">
    <source>
        <dbReference type="ARBA" id="ARBA00023002"/>
    </source>
</evidence>
<dbReference type="Gene3D" id="3.40.430.10">
    <property type="entry name" value="Dihydrofolate Reductase, subunit A"/>
    <property type="match status" value="1"/>
</dbReference>
<dbReference type="PANTHER" id="PTHR38011">
    <property type="entry name" value="DIHYDROFOLATE REDUCTASE FAMILY PROTEIN (AFU_ORTHOLOGUE AFUA_8G06820)"/>
    <property type="match status" value="1"/>
</dbReference>
<dbReference type="GO" id="GO:0009231">
    <property type="term" value="P:riboflavin biosynthetic process"/>
    <property type="evidence" value="ECO:0007669"/>
    <property type="project" value="InterPro"/>
</dbReference>
<dbReference type="RefSeq" id="WP_128495286.1">
    <property type="nucleotide sequence ID" value="NZ_RZNB01000004.1"/>
</dbReference>
<sequence>MTDAVLDRVWSLSGITGRDSGDLDVLSWYEERVPAAGPWLRVNFVASVDGAVTVDGLSAGLGSEADRRVFDLLRVSCDVVVVAAGTVRAEGYGPLVVGDHHADLRSRLGLAPQPRFGIVSRSLELDPDDRIFRDAPVRPLILTTRSADRSRRDALTRVADVVECGDEHVDGLELRTELDDRGLRRIHSEGGPALFGALIRSGAVDEVCLTLAPMLAAGSSGRISSGDAPDVPVELALAHVVHSEGTLLLRYGRFLT</sequence>
<keyword evidence="2" id="KW-0521">NADP</keyword>
<dbReference type="NCBIfam" id="NF010663">
    <property type="entry name" value="PRK14059.1-1"/>
    <property type="match status" value="1"/>
</dbReference>
<organism evidence="5 6">
    <name type="scientific">Labedella phragmitis</name>
    <dbReference type="NCBI Taxonomy" id="2498849"/>
    <lineage>
        <taxon>Bacteria</taxon>
        <taxon>Bacillati</taxon>
        <taxon>Actinomycetota</taxon>
        <taxon>Actinomycetes</taxon>
        <taxon>Micrococcales</taxon>
        <taxon>Microbacteriaceae</taxon>
        <taxon>Labedella</taxon>
    </lineage>
</organism>
<dbReference type="GO" id="GO:0008703">
    <property type="term" value="F:5-amino-6-(5-phosphoribosylamino)uracil reductase activity"/>
    <property type="evidence" value="ECO:0007669"/>
    <property type="project" value="InterPro"/>
</dbReference>
<evidence type="ECO:0000313" key="5">
    <source>
        <dbReference type="EMBL" id="RWZ49826.1"/>
    </source>
</evidence>
<evidence type="ECO:0000259" key="4">
    <source>
        <dbReference type="Pfam" id="PF01872"/>
    </source>
</evidence>
<comment type="pathway">
    <text evidence="1">Cofactor biosynthesis; riboflavin biosynthesis.</text>
</comment>
<dbReference type="OrthoDB" id="5243299at2"/>
<evidence type="ECO:0000256" key="1">
    <source>
        <dbReference type="ARBA" id="ARBA00005104"/>
    </source>
</evidence>
<dbReference type="PANTHER" id="PTHR38011:SF7">
    <property type="entry name" value="2,5-DIAMINO-6-RIBOSYLAMINO-4(3H)-PYRIMIDINONE 5'-PHOSPHATE REDUCTASE"/>
    <property type="match status" value="1"/>
</dbReference>
<dbReference type="InterPro" id="IPR002734">
    <property type="entry name" value="RibDG_C"/>
</dbReference>
<name>A0A444PRG6_9MICO</name>
<dbReference type="EMBL" id="RZNB01000004">
    <property type="protein sequence ID" value="RWZ49826.1"/>
    <property type="molecule type" value="Genomic_DNA"/>
</dbReference>
<comment type="caution">
    <text evidence="5">The sequence shown here is derived from an EMBL/GenBank/DDBJ whole genome shotgun (WGS) entry which is preliminary data.</text>
</comment>
<dbReference type="SUPFAM" id="SSF53597">
    <property type="entry name" value="Dihydrofolate reductase-like"/>
    <property type="match status" value="1"/>
</dbReference>
<reference evidence="5 6" key="1">
    <citation type="submission" date="2018-12" db="EMBL/GenBank/DDBJ databases">
        <authorList>
            <person name="Li F."/>
        </authorList>
    </citation>
    <scope>NUCLEOTIDE SEQUENCE [LARGE SCALE GENOMIC DNA]</scope>
    <source>
        <strain evidence="5 6">11W25H-1</strain>
    </source>
</reference>
<evidence type="ECO:0000313" key="6">
    <source>
        <dbReference type="Proteomes" id="UP000288547"/>
    </source>
</evidence>
<proteinExistence type="predicted"/>
<keyword evidence="3" id="KW-0560">Oxidoreductase</keyword>
<gene>
    <name evidence="5" type="ORF">ELQ90_10735</name>
</gene>
<dbReference type="InterPro" id="IPR024072">
    <property type="entry name" value="DHFR-like_dom_sf"/>
</dbReference>
<feature type="domain" description="Bacterial bifunctional deaminase-reductase C-terminal" evidence="4">
    <location>
        <begin position="38"/>
        <end position="242"/>
    </location>
</feature>
<dbReference type="InterPro" id="IPR050765">
    <property type="entry name" value="Riboflavin_Biosynth_HTPR"/>
</dbReference>
<accession>A0A444PRG6</accession>
<dbReference type="Proteomes" id="UP000288547">
    <property type="component" value="Unassembled WGS sequence"/>
</dbReference>
<evidence type="ECO:0000256" key="2">
    <source>
        <dbReference type="ARBA" id="ARBA00022857"/>
    </source>
</evidence>